<gene>
    <name evidence="5" type="ORF">CWC22_019045</name>
</gene>
<dbReference type="EMBL" id="CP045429">
    <property type="protein sequence ID" value="QPB84967.1"/>
    <property type="molecule type" value="Genomic_DNA"/>
</dbReference>
<dbReference type="AlphaFoldDB" id="A0A7S7YZL7"/>
<sequence>MRNFVLMAFVWCLTCASPLLAKPILLGSHSVWPPYVQDDDRGLSYDIVAAAFARSGETFALEVAPFSRAMRLAQSGKVDVIPALWYTQARAQQFFFSTAYLHNELIFISLAAHALPFSGLRSLNGKRVCMIRGFAYQNLVRGYPAIGVISQLHLSECLQQLARGRVDGVIADRFAAAYVITHHFQQEIFTVHTQVIASWPLHIGILKTHPRSRKLIGLFNQGLSDIIQDGTYQHLLSQYPQIGQEQGINPISH</sequence>
<organism evidence="5 6">
    <name type="scientific">Pseudoalteromonas rubra</name>
    <dbReference type="NCBI Taxonomy" id="43658"/>
    <lineage>
        <taxon>Bacteria</taxon>
        <taxon>Pseudomonadati</taxon>
        <taxon>Pseudomonadota</taxon>
        <taxon>Gammaproteobacteria</taxon>
        <taxon>Alteromonadales</taxon>
        <taxon>Pseudoalteromonadaceae</taxon>
        <taxon>Pseudoalteromonas</taxon>
    </lineage>
</organism>
<dbReference type="PANTHER" id="PTHR35936">
    <property type="entry name" value="MEMBRANE-BOUND LYTIC MUREIN TRANSGLYCOSYLASE F"/>
    <property type="match status" value="1"/>
</dbReference>
<feature type="signal peptide" evidence="3">
    <location>
        <begin position="1"/>
        <end position="21"/>
    </location>
</feature>
<protein>
    <submittedName>
        <fullName evidence="5">Transporter substrate-binding domain-containing protein</fullName>
    </submittedName>
</protein>
<reference evidence="5 6" key="1">
    <citation type="submission" date="2019-10" db="EMBL/GenBank/DDBJ databases">
        <title>Pseudoalteromonas rubra S4059.</title>
        <authorList>
            <person name="Paulsen S."/>
            <person name="Wang X."/>
        </authorList>
    </citation>
    <scope>NUCLEOTIDE SEQUENCE [LARGE SCALE GENOMIC DNA]</scope>
    <source>
        <strain evidence="5 6">S4059</strain>
    </source>
</reference>
<dbReference type="Gene3D" id="3.40.190.10">
    <property type="entry name" value="Periplasmic binding protein-like II"/>
    <property type="match status" value="2"/>
</dbReference>
<keyword evidence="2 3" id="KW-0732">Signal</keyword>
<evidence type="ECO:0000313" key="6">
    <source>
        <dbReference type="Proteomes" id="UP000305729"/>
    </source>
</evidence>
<evidence type="ECO:0000256" key="3">
    <source>
        <dbReference type="SAM" id="SignalP"/>
    </source>
</evidence>
<feature type="domain" description="Solute-binding protein family 3/N-terminal" evidence="4">
    <location>
        <begin position="23"/>
        <end position="243"/>
    </location>
</feature>
<proteinExistence type="inferred from homology"/>
<name>A0A7S7YZL7_9GAMM</name>
<dbReference type="InterPro" id="IPR001638">
    <property type="entry name" value="Solute-binding_3/MltF_N"/>
</dbReference>
<evidence type="ECO:0000313" key="5">
    <source>
        <dbReference type="EMBL" id="QPB84967.1"/>
    </source>
</evidence>
<dbReference type="SUPFAM" id="SSF53850">
    <property type="entry name" value="Periplasmic binding protein-like II"/>
    <property type="match status" value="1"/>
</dbReference>
<dbReference type="PANTHER" id="PTHR35936:SF25">
    <property type="entry name" value="ABC TRANSPORTER SUBSTRATE-BINDING PROTEIN"/>
    <property type="match status" value="1"/>
</dbReference>
<dbReference type="Pfam" id="PF00497">
    <property type="entry name" value="SBP_bac_3"/>
    <property type="match status" value="1"/>
</dbReference>
<evidence type="ECO:0000256" key="2">
    <source>
        <dbReference type="ARBA" id="ARBA00022729"/>
    </source>
</evidence>
<dbReference type="RefSeq" id="WP_138538069.1">
    <property type="nucleotide sequence ID" value="NZ_CP045429.1"/>
</dbReference>
<dbReference type="Proteomes" id="UP000305729">
    <property type="component" value="Chromosome 1"/>
</dbReference>
<dbReference type="SMART" id="SM00062">
    <property type="entry name" value="PBPb"/>
    <property type="match status" value="1"/>
</dbReference>
<accession>A0A7S7YZL7</accession>
<comment type="similarity">
    <text evidence="1">Belongs to the bacterial solute-binding protein 3 family.</text>
</comment>
<evidence type="ECO:0000259" key="4">
    <source>
        <dbReference type="SMART" id="SM00062"/>
    </source>
</evidence>
<feature type="chain" id="PRO_5031328718" evidence="3">
    <location>
        <begin position="22"/>
        <end position="253"/>
    </location>
</feature>
<evidence type="ECO:0000256" key="1">
    <source>
        <dbReference type="ARBA" id="ARBA00010333"/>
    </source>
</evidence>